<name>I7LCW5_9LACO</name>
<accession>I7LCW5</accession>
<organism evidence="1 2">
    <name type="scientific">Lactobacillus pasteurii DSM 23907 = CRBIP 24.76</name>
    <dbReference type="NCBI Taxonomy" id="1423790"/>
    <lineage>
        <taxon>Bacteria</taxon>
        <taxon>Bacillati</taxon>
        <taxon>Bacillota</taxon>
        <taxon>Bacilli</taxon>
        <taxon>Lactobacillales</taxon>
        <taxon>Lactobacillaceae</taxon>
        <taxon>Lactobacillus</taxon>
    </lineage>
</organism>
<protein>
    <submittedName>
        <fullName evidence="1">Uncharacterized protein</fullName>
    </submittedName>
</protein>
<proteinExistence type="predicted"/>
<keyword evidence="2" id="KW-1185">Reference proteome</keyword>
<sequence length="68" mass="7723">MNTKSIKIDLNFDNGELNMAFSDNLTKDEERGYILSAAFLSYSASKGLSKEDVMNMVNDYYDQIADQK</sequence>
<dbReference type="eggNOG" id="ENOG5030U4Q">
    <property type="taxonomic scope" value="Bacteria"/>
</dbReference>
<dbReference type="EMBL" id="CAKD01000001">
    <property type="protein sequence ID" value="CCI84348.1"/>
    <property type="molecule type" value="Genomic_DNA"/>
</dbReference>
<dbReference type="RefSeq" id="WP_009558896.1">
    <property type="nucleotide sequence ID" value="NZ_AYZN01000004.1"/>
</dbReference>
<dbReference type="AlphaFoldDB" id="I7LCW5"/>
<comment type="caution">
    <text evidence="1">The sequence shown here is derived from an EMBL/GenBank/DDBJ whole genome shotgun (WGS) entry which is preliminary data.</text>
</comment>
<dbReference type="STRING" id="1423790.BN53_09045"/>
<evidence type="ECO:0000313" key="1">
    <source>
        <dbReference type="EMBL" id="CCI84348.1"/>
    </source>
</evidence>
<dbReference type="Proteomes" id="UP000009311">
    <property type="component" value="Unassembled WGS sequence"/>
</dbReference>
<evidence type="ECO:0000313" key="2">
    <source>
        <dbReference type="Proteomes" id="UP000009311"/>
    </source>
</evidence>
<gene>
    <name evidence="1" type="ORF">BN53_09045</name>
</gene>
<reference evidence="1 2" key="1">
    <citation type="submission" date="2012-06" db="EMBL/GenBank/DDBJ databases">
        <title>Draft Genome Sequence of Lactobacillus pasteurii CRBIP 24.76T.</title>
        <authorList>
            <person name="Cousin S."/>
            <person name="Bouchier C."/>
            <person name="Loux V."/>
            <person name="Ma L."/>
            <person name="Creno S."/>
            <person name="Bizet C."/>
            <person name="Clermont D."/>
        </authorList>
    </citation>
    <scope>NUCLEOTIDE SEQUENCE [LARGE SCALE GENOMIC DNA]</scope>
    <source>
        <strain evidence="2">CRBIP 24.76T</strain>
    </source>
</reference>